<gene>
    <name evidence="2" type="ORF">EV675_0085</name>
</gene>
<dbReference type="EMBL" id="SGXC01000001">
    <property type="protein sequence ID" value="RZS84083.1"/>
    <property type="molecule type" value="Genomic_DNA"/>
</dbReference>
<evidence type="ECO:0000313" key="3">
    <source>
        <dbReference type="Proteomes" id="UP000292445"/>
    </source>
</evidence>
<keyword evidence="2" id="KW-0223">Dioxygenase</keyword>
<dbReference type="Proteomes" id="UP000292445">
    <property type="component" value="Unassembled WGS sequence"/>
</dbReference>
<feature type="domain" description="Extradiol ring-cleavage dioxygenase class III enzyme subunit B" evidence="1">
    <location>
        <begin position="8"/>
        <end position="252"/>
    </location>
</feature>
<dbReference type="InterPro" id="IPR004183">
    <property type="entry name" value="Xdiol_dOase_suB"/>
</dbReference>
<accession>A0A4Q7NGX4</accession>
<protein>
    <submittedName>
        <fullName evidence="2">Protocatechuate 4,5-dioxygenase beta chain</fullName>
    </submittedName>
</protein>
<organism evidence="2 3">
    <name type="scientific">Pigmentiphaga kullae</name>
    <dbReference type="NCBI Taxonomy" id="151784"/>
    <lineage>
        <taxon>Bacteria</taxon>
        <taxon>Pseudomonadati</taxon>
        <taxon>Pseudomonadota</taxon>
        <taxon>Betaproteobacteria</taxon>
        <taxon>Burkholderiales</taxon>
        <taxon>Alcaligenaceae</taxon>
        <taxon>Pigmentiphaga</taxon>
    </lineage>
</organism>
<dbReference type="GO" id="GO:0008198">
    <property type="term" value="F:ferrous iron binding"/>
    <property type="evidence" value="ECO:0007669"/>
    <property type="project" value="InterPro"/>
</dbReference>
<dbReference type="Gene3D" id="3.40.830.10">
    <property type="entry name" value="LigB-like"/>
    <property type="match status" value="1"/>
</dbReference>
<dbReference type="SUPFAM" id="SSF53213">
    <property type="entry name" value="LigB-like"/>
    <property type="match status" value="1"/>
</dbReference>
<dbReference type="OrthoDB" id="8673673at2"/>
<evidence type="ECO:0000313" key="2">
    <source>
        <dbReference type="EMBL" id="RZS84083.1"/>
    </source>
</evidence>
<proteinExistence type="predicted"/>
<dbReference type="RefSeq" id="WP_130355478.1">
    <property type="nucleotide sequence ID" value="NZ_SGXC01000001.1"/>
</dbReference>
<dbReference type="GO" id="GO:0016702">
    <property type="term" value="F:oxidoreductase activity, acting on single donors with incorporation of molecular oxygen, incorporation of two atoms of oxygen"/>
    <property type="evidence" value="ECO:0007669"/>
    <property type="project" value="UniProtKB-ARBA"/>
</dbReference>
<sequence>MASIVGGFVMPHEPGIFYMPRERWTEGQHRVMAAYGEIARRIGELEATAVVVVGADHYVLFGPGCLPSYLIGIGEVSGPYEKFAGIDQGEIPNHAPLAGHIARHGRDHGYDWAVAKVLRVDHSIGLPARVCALVNPSVRGVIPVYLASGVEPVISLRRAHQLGGALRAAVEAWDTDDRVVVIGSGGISHWVGMPQMGRVNEAFDHRVLDCVARGDSHGLLEMSDAEILEQGGNGAFEIRNFLCMMGALPGRTGRVLCYEHGEEWVTGLGFAEVLEPA</sequence>
<evidence type="ECO:0000259" key="1">
    <source>
        <dbReference type="Pfam" id="PF02900"/>
    </source>
</evidence>
<comment type="caution">
    <text evidence="2">The sequence shown here is derived from an EMBL/GenBank/DDBJ whole genome shotgun (WGS) entry which is preliminary data.</text>
</comment>
<keyword evidence="2" id="KW-0560">Oxidoreductase</keyword>
<name>A0A4Q7NGX4_9BURK</name>
<keyword evidence="3" id="KW-1185">Reference proteome</keyword>
<dbReference type="Pfam" id="PF02900">
    <property type="entry name" value="LigB"/>
    <property type="match status" value="1"/>
</dbReference>
<dbReference type="AlphaFoldDB" id="A0A4Q7NGX4"/>
<reference evidence="2 3" key="1">
    <citation type="submission" date="2019-02" db="EMBL/GenBank/DDBJ databases">
        <title>Genomic Encyclopedia of Type Strains, Phase IV (KMG-IV): sequencing the most valuable type-strain genomes for metagenomic binning, comparative biology and taxonomic classification.</title>
        <authorList>
            <person name="Goeker M."/>
        </authorList>
    </citation>
    <scope>NUCLEOTIDE SEQUENCE [LARGE SCALE GENOMIC DNA]</scope>
    <source>
        <strain evidence="2 3">K24</strain>
    </source>
</reference>